<protein>
    <submittedName>
        <fullName evidence="3">Mediator complex subunit 31</fullName>
    </submittedName>
</protein>
<feature type="region of interest" description="Disordered" evidence="1">
    <location>
        <begin position="1"/>
        <end position="78"/>
    </location>
</feature>
<feature type="compositionally biased region" description="Low complexity" evidence="1">
    <location>
        <begin position="1"/>
        <end position="17"/>
    </location>
</feature>
<dbReference type="Proteomes" id="UP000095283">
    <property type="component" value="Unplaced"/>
</dbReference>
<accession>A0A1I7X8D7</accession>
<dbReference type="AlphaFoldDB" id="A0A1I7X8D7"/>
<feature type="region of interest" description="Disordered" evidence="1">
    <location>
        <begin position="175"/>
        <end position="202"/>
    </location>
</feature>
<evidence type="ECO:0000313" key="2">
    <source>
        <dbReference type="Proteomes" id="UP000095283"/>
    </source>
</evidence>
<dbReference type="WBParaSite" id="Hba_13687">
    <property type="protein sequence ID" value="Hba_13687"/>
    <property type="gene ID" value="Hba_13687"/>
</dbReference>
<evidence type="ECO:0000256" key="1">
    <source>
        <dbReference type="SAM" id="MobiDB-lite"/>
    </source>
</evidence>
<reference evidence="3" key="1">
    <citation type="submission" date="2016-11" db="UniProtKB">
        <authorList>
            <consortium name="WormBaseParasite"/>
        </authorList>
    </citation>
    <scope>IDENTIFICATION</scope>
</reference>
<organism evidence="2 3">
    <name type="scientific">Heterorhabditis bacteriophora</name>
    <name type="common">Entomopathogenic nematode worm</name>
    <dbReference type="NCBI Taxonomy" id="37862"/>
    <lineage>
        <taxon>Eukaryota</taxon>
        <taxon>Metazoa</taxon>
        <taxon>Ecdysozoa</taxon>
        <taxon>Nematoda</taxon>
        <taxon>Chromadorea</taxon>
        <taxon>Rhabditida</taxon>
        <taxon>Rhabditina</taxon>
        <taxon>Rhabditomorpha</taxon>
        <taxon>Strongyloidea</taxon>
        <taxon>Heterorhabditidae</taxon>
        <taxon>Heterorhabditis</taxon>
    </lineage>
</organism>
<evidence type="ECO:0000313" key="3">
    <source>
        <dbReference type="WBParaSite" id="Hba_13687"/>
    </source>
</evidence>
<sequence length="228" mass="25220">MSTLLGPGSVGAPSSVGGSLGGGPHSVDPMAQFGSPAPGGPMTAAGLLNDYNPPMNDPFRSPNPPNKQVGPGSVAMHPMMSHSISRSGDLERFSFPPLEVPSQAKIQKELQEKKNSHGQYIFEKHIQNPPSIFLIDKLRYLYLQFSRHLLLLFRTCVYSLKTSINEEYSYLDSSSEAGNEEAQRRRQEAAEGDDDEDDVYQTGDNGKKKRFIYFEVILIVFIVYIHSI</sequence>
<proteinExistence type="predicted"/>
<keyword evidence="2" id="KW-1185">Reference proteome</keyword>
<name>A0A1I7X8D7_HETBA</name>
<feature type="compositionally biased region" description="Acidic residues" evidence="1">
    <location>
        <begin position="190"/>
        <end position="199"/>
    </location>
</feature>